<dbReference type="Proteomes" id="UP001497535">
    <property type="component" value="Unassembled WGS sequence"/>
</dbReference>
<dbReference type="EMBL" id="CAVMJV010000015">
    <property type="protein sequence ID" value="CAK5053108.1"/>
    <property type="molecule type" value="Genomic_DNA"/>
</dbReference>
<keyword evidence="2" id="KW-1185">Reference proteome</keyword>
<proteinExistence type="predicted"/>
<gene>
    <name evidence="1" type="ORF">MENTE1834_LOCUS14036</name>
</gene>
<protein>
    <submittedName>
        <fullName evidence="1">Uncharacterized protein</fullName>
    </submittedName>
</protein>
<name>A0ACB0YLX9_MELEN</name>
<evidence type="ECO:0000313" key="2">
    <source>
        <dbReference type="Proteomes" id="UP001497535"/>
    </source>
</evidence>
<organism evidence="1 2">
    <name type="scientific">Meloidogyne enterolobii</name>
    <name type="common">Root-knot nematode worm</name>
    <name type="synonym">Meloidogyne mayaguensis</name>
    <dbReference type="NCBI Taxonomy" id="390850"/>
    <lineage>
        <taxon>Eukaryota</taxon>
        <taxon>Metazoa</taxon>
        <taxon>Ecdysozoa</taxon>
        <taxon>Nematoda</taxon>
        <taxon>Chromadorea</taxon>
        <taxon>Rhabditida</taxon>
        <taxon>Tylenchina</taxon>
        <taxon>Tylenchomorpha</taxon>
        <taxon>Tylenchoidea</taxon>
        <taxon>Meloidogynidae</taxon>
        <taxon>Meloidogyninae</taxon>
        <taxon>Meloidogyne</taxon>
    </lineage>
</organism>
<evidence type="ECO:0000313" key="1">
    <source>
        <dbReference type="EMBL" id="CAK5053108.1"/>
    </source>
</evidence>
<sequence length="566" mass="65177">MSNDCEDVCITIDGEDEEEEDTRFKLIPFEQNLMVENFISDVLYIMASGLALERLFFAHLHLYSDQRHTYLIINTTPEDEHFYLEKLKALNPDSPPKLITADVLAKDRVIIYKSGGVRFVTSRILMVDLLAGRVPFDKVAGILVYRAHDVLHGFKESFILRLFREKKKDGIVKAFTDRPLYIVSTGVIGQLQRLLNLLYVRKVVIVPRFHEEPKLTQMSIKLQPLQRKTQSTLHDIIATCVRELKQSTKGFDPETLSDTLAPYATLYSTKLEIELRKNDVCLTDRQRRLLDDLKILRNLYQKLNLDPTNAMNFISWLRNDEETIKNNSGWLFTKSAATLFSSIDDLCSLHDNEGNRTITDSPLLVLVSNESLSRQLIDLMAPSRRDSFSMAPPIEPLWNPANIACYDEQIFEKDRQELRADLRFAQKEETKKSRKRGKLVDVPTEPLKQTRLDCFGIAPLAPKTSHKYGNGQNTLKNQRRSPMMNIKLPLIREVVPEGMLPEDPFTSFYEHEKDEKSNEEKVEDEQQKNSQNSIICLEEDEEGASTSHYSPPLPPTPEDVCFFFIF</sequence>
<accession>A0ACB0YLX9</accession>
<reference evidence="1" key="1">
    <citation type="submission" date="2023-11" db="EMBL/GenBank/DDBJ databases">
        <authorList>
            <person name="Poullet M."/>
        </authorList>
    </citation>
    <scope>NUCLEOTIDE SEQUENCE</scope>
    <source>
        <strain evidence="1">E1834</strain>
    </source>
</reference>
<comment type="caution">
    <text evidence="1">The sequence shown here is derived from an EMBL/GenBank/DDBJ whole genome shotgun (WGS) entry which is preliminary data.</text>
</comment>